<gene>
    <name evidence="1" type="ORF">ANCDUO_17203</name>
</gene>
<keyword evidence="2" id="KW-1185">Reference proteome</keyword>
<proteinExistence type="predicted"/>
<dbReference type="AlphaFoldDB" id="A0A0C2CSB9"/>
<evidence type="ECO:0000313" key="1">
    <source>
        <dbReference type="EMBL" id="KIH52692.1"/>
    </source>
</evidence>
<sequence length="87" mass="10051">SDLNAQQKSVICRLVNDFEDIFLGSDNKPGRYTGNIRHTIDLIDNAEIPKQRLHRVPSQQREEIARQIQEMLKQRIIEPSSSAFVHP</sequence>
<accession>A0A0C2CSB9</accession>
<feature type="non-terminal residue" evidence="1">
    <location>
        <position position="1"/>
    </location>
</feature>
<dbReference type="InterPro" id="IPR043502">
    <property type="entry name" value="DNA/RNA_pol_sf"/>
</dbReference>
<reference evidence="1 2" key="1">
    <citation type="submission" date="2013-12" db="EMBL/GenBank/DDBJ databases">
        <title>Draft genome of the parsitic nematode Ancylostoma duodenale.</title>
        <authorList>
            <person name="Mitreva M."/>
        </authorList>
    </citation>
    <scope>NUCLEOTIDE SEQUENCE [LARGE SCALE GENOMIC DNA]</scope>
    <source>
        <strain evidence="1 2">Zhejiang</strain>
    </source>
</reference>
<protein>
    <submittedName>
        <fullName evidence="1">Uncharacterized protein</fullName>
    </submittedName>
</protein>
<name>A0A0C2CSB9_9BILA</name>
<evidence type="ECO:0000313" key="2">
    <source>
        <dbReference type="Proteomes" id="UP000054047"/>
    </source>
</evidence>
<dbReference type="SUPFAM" id="SSF56672">
    <property type="entry name" value="DNA/RNA polymerases"/>
    <property type="match status" value="1"/>
</dbReference>
<dbReference type="EMBL" id="KN743013">
    <property type="protein sequence ID" value="KIH52692.1"/>
    <property type="molecule type" value="Genomic_DNA"/>
</dbReference>
<dbReference type="Gene3D" id="3.10.10.10">
    <property type="entry name" value="HIV Type 1 Reverse Transcriptase, subunit A, domain 1"/>
    <property type="match status" value="1"/>
</dbReference>
<dbReference type="Proteomes" id="UP000054047">
    <property type="component" value="Unassembled WGS sequence"/>
</dbReference>
<organism evidence="1 2">
    <name type="scientific">Ancylostoma duodenale</name>
    <dbReference type="NCBI Taxonomy" id="51022"/>
    <lineage>
        <taxon>Eukaryota</taxon>
        <taxon>Metazoa</taxon>
        <taxon>Ecdysozoa</taxon>
        <taxon>Nematoda</taxon>
        <taxon>Chromadorea</taxon>
        <taxon>Rhabditida</taxon>
        <taxon>Rhabditina</taxon>
        <taxon>Rhabditomorpha</taxon>
        <taxon>Strongyloidea</taxon>
        <taxon>Ancylostomatidae</taxon>
        <taxon>Ancylostomatinae</taxon>
        <taxon>Ancylostoma</taxon>
    </lineage>
</organism>